<comment type="caution">
    <text evidence="2">The sequence shown here is derived from an EMBL/GenBank/DDBJ whole genome shotgun (WGS) entry which is preliminary data.</text>
</comment>
<organism evidence="2 3">
    <name type="scientific">Rhizophagus irregularis</name>
    <dbReference type="NCBI Taxonomy" id="588596"/>
    <lineage>
        <taxon>Eukaryota</taxon>
        <taxon>Fungi</taxon>
        <taxon>Fungi incertae sedis</taxon>
        <taxon>Mucoromycota</taxon>
        <taxon>Glomeromycotina</taxon>
        <taxon>Glomeromycetes</taxon>
        <taxon>Glomerales</taxon>
        <taxon>Glomeraceae</taxon>
        <taxon>Rhizophagus</taxon>
    </lineage>
</organism>
<feature type="transmembrane region" description="Helical" evidence="1">
    <location>
        <begin position="44"/>
        <end position="62"/>
    </location>
</feature>
<evidence type="ECO:0000313" key="2">
    <source>
        <dbReference type="EMBL" id="PKC17416.1"/>
    </source>
</evidence>
<dbReference type="AlphaFoldDB" id="A0A2N0QEB8"/>
<proteinExistence type="predicted"/>
<keyword evidence="1" id="KW-0472">Membrane</keyword>
<dbReference type="InterPro" id="IPR043713">
    <property type="entry name" value="DUF5654"/>
</dbReference>
<keyword evidence="1" id="KW-0812">Transmembrane</keyword>
<keyword evidence="1" id="KW-1133">Transmembrane helix</keyword>
<evidence type="ECO:0000313" key="3">
    <source>
        <dbReference type="Proteomes" id="UP000232722"/>
    </source>
</evidence>
<protein>
    <submittedName>
        <fullName evidence="2">Uncharacterized protein</fullName>
    </submittedName>
</protein>
<evidence type="ECO:0000256" key="1">
    <source>
        <dbReference type="SAM" id="Phobius"/>
    </source>
</evidence>
<reference evidence="2 3" key="1">
    <citation type="submission" date="2016-04" db="EMBL/GenBank/DDBJ databases">
        <title>Genome analyses suggest a sexual origin of heterokaryosis in a supposedly ancient asexual fungus.</title>
        <authorList>
            <person name="Ropars J."/>
            <person name="Sedzielewska K."/>
            <person name="Noel J."/>
            <person name="Charron P."/>
            <person name="Farinelli L."/>
            <person name="Marton T."/>
            <person name="Kruger M."/>
            <person name="Pelin A."/>
            <person name="Brachmann A."/>
            <person name="Corradi N."/>
        </authorList>
    </citation>
    <scope>NUCLEOTIDE SEQUENCE [LARGE SCALE GENOMIC DNA]</scope>
    <source>
        <strain evidence="2 3">A5</strain>
    </source>
</reference>
<dbReference type="Pfam" id="PF18898">
    <property type="entry name" value="DUF5654"/>
    <property type="match status" value="1"/>
</dbReference>
<dbReference type="EMBL" id="LLXJ01000015">
    <property type="protein sequence ID" value="PKC17416.1"/>
    <property type="molecule type" value="Genomic_DNA"/>
</dbReference>
<reference evidence="2 3" key="2">
    <citation type="submission" date="2017-09" db="EMBL/GenBank/DDBJ databases">
        <title>Extensive intraspecific genome diversity in a model arbuscular mycorrhizal fungus.</title>
        <authorList>
            <person name="Chen E.C."/>
            <person name="Morin E."/>
            <person name="Beaudet D."/>
            <person name="Noel J."/>
            <person name="Ndikumana S."/>
            <person name="Charron P."/>
            <person name="St-Onge C."/>
            <person name="Giorgi J."/>
            <person name="Grigoriev I.V."/>
            <person name="Roux C."/>
            <person name="Martin F.M."/>
            <person name="Corradi N."/>
        </authorList>
    </citation>
    <scope>NUCLEOTIDE SEQUENCE [LARGE SCALE GENOMIC DNA]</scope>
    <source>
        <strain evidence="2 3">A5</strain>
    </source>
</reference>
<gene>
    <name evidence="2" type="ORF">RhiirA5_369033</name>
</gene>
<accession>A0A2N0QEB8</accession>
<sequence length="205" mass="22505">MSLNVKSLASGALEFTLALAWNEAVSNAIKSFFPPDDEKKAEAKATIIYALIVTILIFLLSHSPNKHLVNKRSNWKEPKVGPQVINLFAPFGFTDVCPFTNFGNDVVCVLIMPFGQSPTDFGNGHYLRSVTVTYNKSDVAELDSLSIGINCVHLSPPLIMTATYSGNNIHVFILNGRAQGEGSVTIRRQHGGDSQHDMRKLVWTT</sequence>
<name>A0A2N0QEB8_9GLOM</name>
<dbReference type="Proteomes" id="UP000232722">
    <property type="component" value="Unassembled WGS sequence"/>
</dbReference>